<proteinExistence type="predicted"/>
<dbReference type="EMBL" id="GGMR01000339">
    <property type="protein sequence ID" value="MBY12958.1"/>
    <property type="molecule type" value="Transcribed_RNA"/>
</dbReference>
<gene>
    <name evidence="2" type="ORF">g.62913</name>
</gene>
<name>A0A2S2N795_SCHGA</name>
<organism evidence="2">
    <name type="scientific">Schizaphis graminum</name>
    <name type="common">Green bug aphid</name>
    <dbReference type="NCBI Taxonomy" id="13262"/>
    <lineage>
        <taxon>Eukaryota</taxon>
        <taxon>Metazoa</taxon>
        <taxon>Ecdysozoa</taxon>
        <taxon>Arthropoda</taxon>
        <taxon>Hexapoda</taxon>
        <taxon>Insecta</taxon>
        <taxon>Pterygota</taxon>
        <taxon>Neoptera</taxon>
        <taxon>Paraneoptera</taxon>
        <taxon>Hemiptera</taxon>
        <taxon>Sternorrhyncha</taxon>
        <taxon>Aphidomorpha</taxon>
        <taxon>Aphidoidea</taxon>
        <taxon>Aphididae</taxon>
        <taxon>Aphidini</taxon>
        <taxon>Schizaphis</taxon>
    </lineage>
</organism>
<feature type="compositionally biased region" description="Polar residues" evidence="1">
    <location>
        <begin position="123"/>
        <end position="148"/>
    </location>
</feature>
<feature type="region of interest" description="Disordered" evidence="1">
    <location>
        <begin position="79"/>
        <end position="148"/>
    </location>
</feature>
<protein>
    <submittedName>
        <fullName evidence="2">Uncharacterized protein</fullName>
    </submittedName>
</protein>
<dbReference type="AlphaFoldDB" id="A0A2S2N795"/>
<evidence type="ECO:0000313" key="2">
    <source>
        <dbReference type="EMBL" id="MBY12958.1"/>
    </source>
</evidence>
<evidence type="ECO:0000256" key="1">
    <source>
        <dbReference type="SAM" id="MobiDB-lite"/>
    </source>
</evidence>
<reference evidence="2" key="1">
    <citation type="submission" date="2018-04" db="EMBL/GenBank/DDBJ databases">
        <title>Transcriptome of Schizaphis graminum biotype I.</title>
        <authorList>
            <person name="Scully E.D."/>
            <person name="Geib S.M."/>
            <person name="Palmer N.A."/>
            <person name="Koch K."/>
            <person name="Bradshaw J."/>
            <person name="Heng-Moss T."/>
            <person name="Sarath G."/>
        </authorList>
    </citation>
    <scope>NUCLEOTIDE SEQUENCE</scope>
</reference>
<accession>A0A2S2N795</accession>
<sequence length="148" mass="16432">MFDYRELNELRKPSSENPEILRFFKYMKAAKDGQDNKNCEMIFSSCVSQRSPDDSVPMMTTYNEINKLVQARNAKRLAESSTVSEDVKSESSIVADDINSESSTVTEDVKSESSIVADDVKSESSTVSNYVKSESSTVADVESVLTSK</sequence>